<keyword evidence="9" id="KW-0906">Nuclear pore complex</keyword>
<feature type="compositionally biased region" description="Low complexity" evidence="11">
    <location>
        <begin position="26"/>
        <end position="48"/>
    </location>
</feature>
<gene>
    <name evidence="13" type="ORF">B9G98_02581</name>
</gene>
<dbReference type="PROSITE" id="PS51434">
    <property type="entry name" value="NUP_C"/>
    <property type="match status" value="1"/>
</dbReference>
<dbReference type="GO" id="GO:0031965">
    <property type="term" value="C:nuclear membrane"/>
    <property type="evidence" value="ECO:0007669"/>
    <property type="project" value="UniProtKB-SubCell"/>
</dbReference>
<dbReference type="GO" id="GO:0044614">
    <property type="term" value="C:nuclear pore cytoplasmic filaments"/>
    <property type="evidence" value="ECO:0007669"/>
    <property type="project" value="TreeGrafter"/>
</dbReference>
<evidence type="ECO:0000256" key="11">
    <source>
        <dbReference type="SAM" id="MobiDB-lite"/>
    </source>
</evidence>
<evidence type="ECO:0000313" key="13">
    <source>
        <dbReference type="EMBL" id="PRT54961.1"/>
    </source>
</evidence>
<dbReference type="GeneID" id="36516329"/>
<dbReference type="InterPro" id="IPR021967">
    <property type="entry name" value="Nup98_C"/>
</dbReference>
<feature type="region of interest" description="Disordered" evidence="11">
    <location>
        <begin position="153"/>
        <end position="187"/>
    </location>
</feature>
<feature type="compositionally biased region" description="Polar residues" evidence="11">
    <location>
        <begin position="80"/>
        <end position="98"/>
    </location>
</feature>
<name>A0A2T0FIY7_9ASCO</name>
<feature type="compositionally biased region" description="Polar residues" evidence="11">
    <location>
        <begin position="178"/>
        <end position="187"/>
    </location>
</feature>
<comment type="subcellular location">
    <subcellularLocation>
        <location evidence="2">Nucleus membrane</location>
        <topology evidence="2">Peripheral membrane protein</topology>
        <orientation evidence="2">Nucleoplasmic side</orientation>
    </subcellularLocation>
    <subcellularLocation>
        <location evidence="1">Nucleus</location>
        <location evidence="1">Nuclear pore complex</location>
    </subcellularLocation>
</comment>
<evidence type="ECO:0000256" key="5">
    <source>
        <dbReference type="ARBA" id="ARBA00022813"/>
    </source>
</evidence>
<dbReference type="GO" id="GO:0006606">
    <property type="term" value="P:protein import into nucleus"/>
    <property type="evidence" value="ECO:0007669"/>
    <property type="project" value="TreeGrafter"/>
</dbReference>
<comment type="similarity">
    <text evidence="3">Belongs to the nucleoporin GLFG family.</text>
</comment>
<keyword evidence="10" id="KW-0539">Nucleus</keyword>
<dbReference type="GO" id="GO:0044613">
    <property type="term" value="C:nuclear pore central transport channel"/>
    <property type="evidence" value="ECO:0007669"/>
    <property type="project" value="UniProtKB-ARBA"/>
</dbReference>
<dbReference type="Pfam" id="PF12110">
    <property type="entry name" value="Nup96"/>
    <property type="match status" value="1"/>
</dbReference>
<evidence type="ECO:0000256" key="1">
    <source>
        <dbReference type="ARBA" id="ARBA00004567"/>
    </source>
</evidence>
<keyword evidence="8" id="KW-0811">Translocation</keyword>
<dbReference type="OrthoDB" id="3797628at2759"/>
<evidence type="ECO:0000256" key="3">
    <source>
        <dbReference type="ARBA" id="ARBA00008926"/>
    </source>
</evidence>
<feature type="compositionally biased region" description="Polar residues" evidence="11">
    <location>
        <begin position="7"/>
        <end position="25"/>
    </location>
</feature>
<dbReference type="InterPro" id="IPR037665">
    <property type="entry name" value="Nucleoporin_S59-like"/>
</dbReference>
<evidence type="ECO:0000259" key="12">
    <source>
        <dbReference type="PROSITE" id="PS51434"/>
    </source>
</evidence>
<accession>A0A2T0FIY7</accession>
<dbReference type="RefSeq" id="XP_024664906.1">
    <property type="nucleotide sequence ID" value="XM_024809138.1"/>
</dbReference>
<dbReference type="GO" id="GO:0034398">
    <property type="term" value="P:telomere tethering at nuclear periphery"/>
    <property type="evidence" value="ECO:0007669"/>
    <property type="project" value="TreeGrafter"/>
</dbReference>
<feature type="domain" description="Peptidase S59" evidence="12">
    <location>
        <begin position="482"/>
        <end position="625"/>
    </location>
</feature>
<evidence type="ECO:0000256" key="8">
    <source>
        <dbReference type="ARBA" id="ARBA00023010"/>
    </source>
</evidence>
<feature type="region of interest" description="Disordered" evidence="11">
    <location>
        <begin position="224"/>
        <end position="245"/>
    </location>
</feature>
<evidence type="ECO:0000256" key="9">
    <source>
        <dbReference type="ARBA" id="ARBA00023132"/>
    </source>
</evidence>
<protein>
    <recommendedName>
        <fullName evidence="12">Peptidase S59 domain-containing protein</fullName>
    </recommendedName>
</protein>
<dbReference type="EMBL" id="NDIQ01000021">
    <property type="protein sequence ID" value="PRT54961.1"/>
    <property type="molecule type" value="Genomic_DNA"/>
</dbReference>
<dbReference type="STRING" id="45607.A0A2T0FIY7"/>
<dbReference type="GO" id="GO:0051028">
    <property type="term" value="P:mRNA transport"/>
    <property type="evidence" value="ECO:0007669"/>
    <property type="project" value="UniProtKB-KW"/>
</dbReference>
<dbReference type="Gene3D" id="1.25.40.690">
    <property type="match status" value="1"/>
</dbReference>
<dbReference type="PANTHER" id="PTHR23198">
    <property type="entry name" value="NUCLEOPORIN"/>
    <property type="match status" value="1"/>
</dbReference>
<feature type="compositionally biased region" description="Low complexity" evidence="11">
    <location>
        <begin position="58"/>
        <end position="79"/>
    </location>
</feature>
<keyword evidence="14" id="KW-1185">Reference proteome</keyword>
<dbReference type="InterPro" id="IPR036903">
    <property type="entry name" value="Nup98_auto-Pept-S59_dom_sf"/>
</dbReference>
<keyword evidence="5" id="KW-0068">Autocatalytic cleavage</keyword>
<dbReference type="InterPro" id="IPR025574">
    <property type="entry name" value="Nucleoporin_FG_rpt"/>
</dbReference>
<proteinExistence type="inferred from homology"/>
<evidence type="ECO:0000256" key="4">
    <source>
        <dbReference type="ARBA" id="ARBA00022448"/>
    </source>
</evidence>
<dbReference type="GO" id="GO:0003723">
    <property type="term" value="F:RNA binding"/>
    <property type="evidence" value="ECO:0007669"/>
    <property type="project" value="TreeGrafter"/>
</dbReference>
<sequence length="1279" mass="134908">MNGGGLFNQTATNSASTFGQPQTQNQTPSFGGFGTSSTTSQGGLFGQQKTGGLFGSNTTAQPGQAPTATSSSSAPSTPSLFGSNPSITTTTTQPSSLFGNKPAPTGSSLFAAPAPSQPSGGLFGAKPAATGTGLFGNASASADAKPASTGTNLFGTGTAAPGTTTSSTGTGLFGNNTAQSSSTGGLFGNSTANTSTIGTTSLFGKPAAAGTSTGTGLFGSTPSASSGLLGGTSAPTTGTGMFGSSTNQTGSLFGKAAAPTTGGAAPTTGVSIFGSSIQSTPMNGLGNASASTSTTQPVAGLFGSSSNGAAGRLFATIEQPSYTLPGSQSNGSPKLYKSLTAGMAQTAKENGRSAPAVKLAVASAPSVSTTEKSSLPIKRSSEHQQDTRKLLNSYEKYIKDRPTNLIIRRAKRPALAISAPASKLAIENGSAQQTMENSVNGTLETTVAQSLADSTLPSADISLFHKQAQTVTLVRVNKAALEQGYFIRPGLDELASYSKEQLKAVPNLVIGRDNFGQLLYSDPIDLSGIENLGDILGKLVVFDEGTVCVYPDDRKKVERGKELNVPCTVTIENAFPRDTQGKLILSMADPRMAKHVAKLRKANESRGAEFITFSHGVWVFKVPHFSMWGLPVDEMVVDDDYADENSADEHEQLSVEINGVSRPTESVAVKFESVQPSVRSNPVIPTVAQEPLTSVGFFPRTSTPDFVADEMQIVTDSQPSKPRTWVDVLANSYLLEASEGAVAEASAVDGSLTANDLNRILYGAKDDRVSAYEKLRRPPTLFTSNSMLKKAPTISGVGKVMVKDATSLDTGILKSFVTKAGRSAAAGGLMRLATNVTFADLQIIFPHPLWPVCSVIFDGSSGVTRRERLSAWLVEQTSKAVNRDLSAAEDDFDAIWILICGYRLEDAAVRAISSGNPHLATLISQLGSPAARAAAQAQLKEWRSSDAIFFIPSKVRAIYELASGNVGLVPAYSANGQRVAELDLTEGLDWKNVLGLKLWYGMPEVEIDNIIATLPDSDDSEFVFLRLVCQPSVLNQIDTLVGLPTAFLALQALKNIPRESHTIDNICVQLSYELLESSQLTSAVFVALHIVDDRLALIVVKDILMRSPWSLSSSFAAELDLPKQLVLESQALYAHYAQNYIKESELLIEAELFDDAHKVLITLVAPQAVIRNDYHTVEQLLQRIPPTVNGWKLGGKVYLDYSKFINKPTSELALTLCSALQTIATFNVEHKAAVAIMAGQVASQGRMSLMTPQILKMKLGSSQYRLQAMQQAAVDLIQM</sequence>
<dbReference type="SUPFAM" id="SSF82215">
    <property type="entry name" value="C-terminal autoproteolytic domain of nucleoporin nup98"/>
    <property type="match status" value="1"/>
</dbReference>
<evidence type="ECO:0000256" key="7">
    <source>
        <dbReference type="ARBA" id="ARBA00022927"/>
    </source>
</evidence>
<evidence type="ECO:0000256" key="2">
    <source>
        <dbReference type="ARBA" id="ARBA00004620"/>
    </source>
</evidence>
<dbReference type="GO" id="GO:0000973">
    <property type="term" value="P:post-transcriptional tethering of RNA polymerase II gene DNA at nuclear periphery"/>
    <property type="evidence" value="ECO:0007669"/>
    <property type="project" value="TreeGrafter"/>
</dbReference>
<feature type="region of interest" description="Disordered" evidence="11">
    <location>
        <begin position="1"/>
        <end position="125"/>
    </location>
</feature>
<comment type="caution">
    <text evidence="13">The sequence shown here is derived from an EMBL/GenBank/DDBJ whole genome shotgun (WGS) entry which is preliminary data.</text>
</comment>
<feature type="compositionally biased region" description="Low complexity" evidence="11">
    <location>
        <begin position="224"/>
        <end position="239"/>
    </location>
</feature>
<keyword evidence="6" id="KW-0509">mRNA transport</keyword>
<dbReference type="Proteomes" id="UP000238350">
    <property type="component" value="Unassembled WGS sequence"/>
</dbReference>
<dbReference type="AlphaFoldDB" id="A0A2T0FIY7"/>
<feature type="compositionally biased region" description="Low complexity" evidence="11">
    <location>
        <begin position="153"/>
        <end position="177"/>
    </location>
</feature>
<dbReference type="Gene3D" id="3.30.1610.10">
    <property type="entry name" value="Peptidase S59, nucleoporin"/>
    <property type="match status" value="1"/>
</dbReference>
<dbReference type="Pfam" id="PF13634">
    <property type="entry name" value="Nucleoporin_FG"/>
    <property type="match status" value="2"/>
</dbReference>
<evidence type="ECO:0000256" key="6">
    <source>
        <dbReference type="ARBA" id="ARBA00022816"/>
    </source>
</evidence>
<dbReference type="Pfam" id="PF04096">
    <property type="entry name" value="Nucleoporin2"/>
    <property type="match status" value="1"/>
</dbReference>
<reference evidence="13 14" key="1">
    <citation type="submission" date="2017-04" db="EMBL/GenBank/DDBJ databases">
        <title>Genome sequencing of [Candida] sorbophila.</title>
        <authorList>
            <person name="Ahn J.O."/>
        </authorList>
    </citation>
    <scope>NUCLEOTIDE SEQUENCE [LARGE SCALE GENOMIC DNA]</scope>
    <source>
        <strain evidence="13 14">DS02</strain>
    </source>
</reference>
<dbReference type="GO" id="GO:0008139">
    <property type="term" value="F:nuclear localization sequence binding"/>
    <property type="evidence" value="ECO:0007669"/>
    <property type="project" value="TreeGrafter"/>
</dbReference>
<dbReference type="GO" id="GO:0006405">
    <property type="term" value="P:RNA export from nucleus"/>
    <property type="evidence" value="ECO:0007669"/>
    <property type="project" value="TreeGrafter"/>
</dbReference>
<keyword evidence="7" id="KW-0653">Protein transport</keyword>
<dbReference type="GO" id="GO:0017056">
    <property type="term" value="F:structural constituent of nuclear pore"/>
    <property type="evidence" value="ECO:0007669"/>
    <property type="project" value="InterPro"/>
</dbReference>
<keyword evidence="4" id="KW-0813">Transport</keyword>
<organism evidence="13 14">
    <name type="scientific">Wickerhamiella sorbophila</name>
    <dbReference type="NCBI Taxonomy" id="45607"/>
    <lineage>
        <taxon>Eukaryota</taxon>
        <taxon>Fungi</taxon>
        <taxon>Dikarya</taxon>
        <taxon>Ascomycota</taxon>
        <taxon>Saccharomycotina</taxon>
        <taxon>Dipodascomycetes</taxon>
        <taxon>Dipodascales</taxon>
        <taxon>Trichomonascaceae</taxon>
        <taxon>Wickerhamiella</taxon>
    </lineage>
</organism>
<evidence type="ECO:0000313" key="14">
    <source>
        <dbReference type="Proteomes" id="UP000238350"/>
    </source>
</evidence>
<evidence type="ECO:0000256" key="10">
    <source>
        <dbReference type="ARBA" id="ARBA00023242"/>
    </source>
</evidence>
<dbReference type="PANTHER" id="PTHR23198:SF6">
    <property type="entry name" value="NUCLEAR PORE COMPLEX PROTEIN NUP98-NUP96"/>
    <property type="match status" value="1"/>
</dbReference>
<dbReference type="InterPro" id="IPR007230">
    <property type="entry name" value="Nup98_auto-Pept-S59_dom"/>
</dbReference>